<accession>A0A0K6SAL2</accession>
<name>A0A0K6SAL2_9ALVE</name>
<organism evidence="1">
    <name type="scientific">Chromera velia CCMP2878</name>
    <dbReference type="NCBI Taxonomy" id="1169474"/>
    <lineage>
        <taxon>Eukaryota</taxon>
        <taxon>Sar</taxon>
        <taxon>Alveolata</taxon>
        <taxon>Colpodellida</taxon>
        <taxon>Chromeraceae</taxon>
        <taxon>Chromera</taxon>
    </lineage>
</organism>
<dbReference type="VEuPathDB" id="CryptoDB:Cvel_34433"/>
<dbReference type="AlphaFoldDB" id="A0A0K6SAL2"/>
<proteinExistence type="predicted"/>
<evidence type="ECO:0000313" key="1">
    <source>
        <dbReference type="EMBL" id="CUC10587.1"/>
    </source>
</evidence>
<sequence>MQLCFLLQHPWKVSVQLKRLRNKIATSEVKKIVTDWFVLMGLENFQADNVGFRGNSMTVSFRDYTDFKCAVELDTAIPDDVPARGIRPLPQ</sequence>
<protein>
    <submittedName>
        <fullName evidence="1">Uncharacterized protein</fullName>
    </submittedName>
</protein>
<reference evidence="1" key="1">
    <citation type="submission" date="2014-11" db="EMBL/GenBank/DDBJ databases">
        <title>Molecular phylogeny of cliff fern family Woodsiaceae with morphological implications.</title>
        <authorList>
            <person name="Shao Y.-Z."/>
            <person name="Wei R."/>
            <person name="Zhang X.-C."/>
        </authorList>
    </citation>
    <scope>NUCLEOTIDE SEQUENCE</scope>
</reference>
<dbReference type="EMBL" id="CDMZ01004653">
    <property type="protein sequence ID" value="CUC10587.1"/>
    <property type="molecule type" value="Genomic_DNA"/>
</dbReference>
<gene>
    <name evidence="1" type="ORF">Cvel_34433.t2</name>
</gene>